<proteinExistence type="predicted"/>
<dbReference type="AlphaFoldDB" id="X1HDD5"/>
<protein>
    <submittedName>
        <fullName evidence="1">Uncharacterized protein</fullName>
    </submittedName>
</protein>
<evidence type="ECO:0000313" key="1">
    <source>
        <dbReference type="EMBL" id="GAH68196.1"/>
    </source>
</evidence>
<reference evidence="1" key="1">
    <citation type="journal article" date="2014" name="Front. Microbiol.">
        <title>High frequency of phylogenetically diverse reductive dehalogenase-homologous genes in deep subseafloor sedimentary metagenomes.</title>
        <authorList>
            <person name="Kawai M."/>
            <person name="Futagami T."/>
            <person name="Toyoda A."/>
            <person name="Takaki Y."/>
            <person name="Nishi S."/>
            <person name="Hori S."/>
            <person name="Arai W."/>
            <person name="Tsubouchi T."/>
            <person name="Morono Y."/>
            <person name="Uchiyama I."/>
            <person name="Ito T."/>
            <person name="Fujiyama A."/>
            <person name="Inagaki F."/>
            <person name="Takami H."/>
        </authorList>
    </citation>
    <scope>NUCLEOTIDE SEQUENCE</scope>
    <source>
        <strain evidence="1">Expedition CK06-06</strain>
    </source>
</reference>
<sequence length="113" mass="13173">YRKRSQESTDPAEKERLKQKDNKFMERVINLKRLLTKSIIQCGLGGGCASYIEATDHGLHPENSPTNLDMAWFPFHGAWFCTKCCENLIEGDKILRKEKHPDYMRLLEERGFL</sequence>
<comment type="caution">
    <text evidence="1">The sequence shown here is derived from an EMBL/GenBank/DDBJ whole genome shotgun (WGS) entry which is preliminary data.</text>
</comment>
<organism evidence="1">
    <name type="scientific">marine sediment metagenome</name>
    <dbReference type="NCBI Taxonomy" id="412755"/>
    <lineage>
        <taxon>unclassified sequences</taxon>
        <taxon>metagenomes</taxon>
        <taxon>ecological metagenomes</taxon>
    </lineage>
</organism>
<dbReference type="EMBL" id="BARU01033504">
    <property type="protein sequence ID" value="GAH68196.1"/>
    <property type="molecule type" value="Genomic_DNA"/>
</dbReference>
<name>X1HDD5_9ZZZZ</name>
<gene>
    <name evidence="1" type="ORF">S03H2_52711</name>
</gene>
<accession>X1HDD5</accession>
<feature type="non-terminal residue" evidence="1">
    <location>
        <position position="1"/>
    </location>
</feature>